<sequence>MLPLYLEPINPVVSGGSKNINLGVGFALRCFQCLSLTNVATQQCAWRHNWYTRGWLLRVLSYYLELPSIFDACSRKGPYCLATY</sequence>
<gene>
    <name evidence="1" type="ORF">COT20_02450</name>
</gene>
<comment type="caution">
    <text evidence="1">The sequence shown here is derived from an EMBL/GenBank/DDBJ whole genome shotgun (WGS) entry which is preliminary data.</text>
</comment>
<reference evidence="2" key="1">
    <citation type="submission" date="2017-09" db="EMBL/GenBank/DDBJ databases">
        <title>Depth-based differentiation of microbial function through sediment-hosted aquifers and enrichment of novel symbionts in the deep terrestrial subsurface.</title>
        <authorList>
            <person name="Probst A.J."/>
            <person name="Ladd B."/>
            <person name="Jarett J.K."/>
            <person name="Geller-Mcgrath D.E."/>
            <person name="Sieber C.M.K."/>
            <person name="Emerson J.B."/>
            <person name="Anantharaman K."/>
            <person name="Thomas B.C."/>
            <person name="Malmstrom R."/>
            <person name="Stieglmeier M."/>
            <person name="Klingl A."/>
            <person name="Woyke T."/>
            <person name="Ryan C.M."/>
            <person name="Banfield J.F."/>
        </authorList>
    </citation>
    <scope>NUCLEOTIDE SEQUENCE [LARGE SCALE GENOMIC DNA]</scope>
</reference>
<name>A0A2M6XU14_9BACT</name>
<proteinExistence type="predicted"/>
<dbReference type="AlphaFoldDB" id="A0A2M6XU14"/>
<dbReference type="Proteomes" id="UP000229784">
    <property type="component" value="Unassembled WGS sequence"/>
</dbReference>
<organism evidence="1 2">
    <name type="scientific">bacterium (Candidatus Gribaldobacteria) CG08_land_8_20_14_0_20_39_15</name>
    <dbReference type="NCBI Taxonomy" id="2014273"/>
    <lineage>
        <taxon>Bacteria</taxon>
        <taxon>Candidatus Gribaldobacteria</taxon>
    </lineage>
</organism>
<accession>A0A2M6XU14</accession>
<evidence type="ECO:0000313" key="1">
    <source>
        <dbReference type="EMBL" id="PIU14820.1"/>
    </source>
</evidence>
<protein>
    <submittedName>
        <fullName evidence="1">Uncharacterized protein</fullName>
    </submittedName>
</protein>
<dbReference type="EMBL" id="PEXQ01000060">
    <property type="protein sequence ID" value="PIU14820.1"/>
    <property type="molecule type" value="Genomic_DNA"/>
</dbReference>
<evidence type="ECO:0000313" key="2">
    <source>
        <dbReference type="Proteomes" id="UP000229784"/>
    </source>
</evidence>